<reference evidence="1 2" key="1">
    <citation type="submission" date="2014-10" db="EMBL/GenBank/DDBJ databases">
        <title>Draft genome of anammox bacterium scalindua brodae, obtained using differential coverage binning of sequence data from two enrichment reactors.</title>
        <authorList>
            <person name="Speth D.R."/>
            <person name="Russ L."/>
            <person name="Kartal B."/>
            <person name="Op den Camp H.J."/>
            <person name="Dutilh B.E."/>
            <person name="Jetten M.S."/>
        </authorList>
    </citation>
    <scope>NUCLEOTIDE SEQUENCE [LARGE SCALE GENOMIC DNA]</scope>
    <source>
        <strain evidence="1">RU1</strain>
    </source>
</reference>
<comment type="caution">
    <text evidence="1">The sequence shown here is derived from an EMBL/GenBank/DDBJ whole genome shotgun (WGS) entry which is preliminary data.</text>
</comment>
<protein>
    <recommendedName>
        <fullName evidence="3">HicB-like antitoxin of toxin-antitoxin system domain-containing protein</fullName>
    </recommendedName>
</protein>
<gene>
    <name evidence="1" type="ORF">SCABRO_00308</name>
</gene>
<dbReference type="EMBL" id="JRYO01000028">
    <property type="protein sequence ID" value="KHE93925.1"/>
    <property type="molecule type" value="Genomic_DNA"/>
</dbReference>
<accession>A0A0B0ETC8</accession>
<dbReference type="Proteomes" id="UP000030652">
    <property type="component" value="Unassembled WGS sequence"/>
</dbReference>
<evidence type="ECO:0000313" key="2">
    <source>
        <dbReference type="Proteomes" id="UP000030652"/>
    </source>
</evidence>
<organism evidence="1 2">
    <name type="scientific">Candidatus Scalindua brodae</name>
    <dbReference type="NCBI Taxonomy" id="237368"/>
    <lineage>
        <taxon>Bacteria</taxon>
        <taxon>Pseudomonadati</taxon>
        <taxon>Planctomycetota</taxon>
        <taxon>Candidatus Brocadiia</taxon>
        <taxon>Candidatus Brocadiales</taxon>
        <taxon>Candidatus Scalinduaceae</taxon>
        <taxon>Candidatus Scalindua</taxon>
    </lineage>
</organism>
<sequence length="126" mass="14685">MDVQIEPKMAITGFLDLPEIEKIRLDFLITYESNEFYIRCLDFGIMSCGKNINECKVNIQEAILIYLEDLPEGHSLFNPSPSKYWQIFSELRCQSEQKDGREISFKERKAIEAVLQRKDGVVLQYA</sequence>
<proteinExistence type="predicted"/>
<evidence type="ECO:0008006" key="3">
    <source>
        <dbReference type="Google" id="ProtNLM"/>
    </source>
</evidence>
<dbReference type="SUPFAM" id="SSF143100">
    <property type="entry name" value="TTHA1013/TTHA0281-like"/>
    <property type="match status" value="1"/>
</dbReference>
<dbReference type="Gene3D" id="3.30.160.250">
    <property type="match status" value="1"/>
</dbReference>
<dbReference type="InterPro" id="IPR035069">
    <property type="entry name" value="TTHA1013/TTHA0281-like"/>
</dbReference>
<evidence type="ECO:0000313" key="1">
    <source>
        <dbReference type="EMBL" id="KHE93925.1"/>
    </source>
</evidence>
<dbReference type="AlphaFoldDB" id="A0A0B0ETC8"/>
<name>A0A0B0ETC8_9BACT</name>